<reference evidence="1 2" key="1">
    <citation type="submission" date="2024-10" db="EMBL/GenBank/DDBJ databases">
        <title>The Natural Products Discovery Center: Release of the First 8490 Sequenced Strains for Exploring Actinobacteria Biosynthetic Diversity.</title>
        <authorList>
            <person name="Kalkreuter E."/>
            <person name="Kautsar S.A."/>
            <person name="Yang D."/>
            <person name="Bader C.D."/>
            <person name="Teijaro C.N."/>
            <person name="Fluegel L."/>
            <person name="Davis C.M."/>
            <person name="Simpson J.R."/>
            <person name="Lauterbach L."/>
            <person name="Steele A.D."/>
            <person name="Gui C."/>
            <person name="Meng S."/>
            <person name="Li G."/>
            <person name="Viehrig K."/>
            <person name="Ye F."/>
            <person name="Su P."/>
            <person name="Kiefer A.F."/>
            <person name="Nichols A."/>
            <person name="Cepeda A.J."/>
            <person name="Yan W."/>
            <person name="Fan B."/>
            <person name="Jiang Y."/>
            <person name="Adhikari A."/>
            <person name="Zheng C.-J."/>
            <person name="Schuster L."/>
            <person name="Cowan T.M."/>
            <person name="Smanski M.J."/>
            <person name="Chevrette M.G."/>
            <person name="De Carvalho L.P.S."/>
            <person name="Shen B."/>
        </authorList>
    </citation>
    <scope>NUCLEOTIDE SEQUENCE [LARGE SCALE GENOMIC DNA]</scope>
    <source>
        <strain evidence="1 2">NPDC077409</strain>
    </source>
</reference>
<dbReference type="EMBL" id="JBITWC010000025">
    <property type="protein sequence ID" value="MFI8751258.1"/>
    <property type="molecule type" value="Genomic_DNA"/>
</dbReference>
<organism evidence="1 2">
    <name type="scientific">Vreelandella lionensis</name>
    <dbReference type="NCBI Taxonomy" id="1144478"/>
    <lineage>
        <taxon>Bacteria</taxon>
        <taxon>Pseudomonadati</taxon>
        <taxon>Pseudomonadota</taxon>
        <taxon>Gammaproteobacteria</taxon>
        <taxon>Oceanospirillales</taxon>
        <taxon>Halomonadaceae</taxon>
        <taxon>Vreelandella</taxon>
    </lineage>
</organism>
<evidence type="ECO:0000313" key="1">
    <source>
        <dbReference type="EMBL" id="MFI8751258.1"/>
    </source>
</evidence>
<gene>
    <name evidence="1" type="ORF">ACIGG6_14815</name>
</gene>
<evidence type="ECO:0000313" key="2">
    <source>
        <dbReference type="Proteomes" id="UP001614338"/>
    </source>
</evidence>
<name>A0ABW8BXD5_9GAMM</name>
<dbReference type="RefSeq" id="WP_399845417.1">
    <property type="nucleotide sequence ID" value="NZ_JBITWC010000025.1"/>
</dbReference>
<protein>
    <submittedName>
        <fullName evidence="1">Uncharacterized protein</fullName>
    </submittedName>
</protein>
<proteinExistence type="predicted"/>
<sequence>MMPIAINCDLRTRIIRFHFTNPDRFLTAEQALASGLVNRLEFEEIQREAQAFSKETGL</sequence>
<comment type="caution">
    <text evidence="1">The sequence shown here is derived from an EMBL/GenBank/DDBJ whole genome shotgun (WGS) entry which is preliminary data.</text>
</comment>
<accession>A0ABW8BXD5</accession>
<keyword evidence="2" id="KW-1185">Reference proteome</keyword>
<dbReference type="Proteomes" id="UP001614338">
    <property type="component" value="Unassembled WGS sequence"/>
</dbReference>